<keyword evidence="2" id="KW-0472">Membrane</keyword>
<keyword evidence="2" id="KW-1133">Transmembrane helix</keyword>
<feature type="transmembrane region" description="Helical" evidence="2">
    <location>
        <begin position="71"/>
        <end position="90"/>
    </location>
</feature>
<feature type="region of interest" description="Disordered" evidence="1">
    <location>
        <begin position="296"/>
        <end position="333"/>
    </location>
</feature>
<dbReference type="EMBL" id="JAOAOG010000292">
    <property type="protein sequence ID" value="KAJ6232425.1"/>
    <property type="molecule type" value="Genomic_DNA"/>
</dbReference>
<feature type="transmembrane region" description="Helical" evidence="2">
    <location>
        <begin position="174"/>
        <end position="199"/>
    </location>
</feature>
<feature type="transmembrane region" description="Helical" evidence="2">
    <location>
        <begin position="219"/>
        <end position="236"/>
    </location>
</feature>
<evidence type="ECO:0000313" key="4">
    <source>
        <dbReference type="Proteomes" id="UP001150062"/>
    </source>
</evidence>
<feature type="transmembrane region" description="Helical" evidence="2">
    <location>
        <begin position="33"/>
        <end position="51"/>
    </location>
</feature>
<protein>
    <submittedName>
        <fullName evidence="3">Uncharacterized protein</fullName>
    </submittedName>
</protein>
<evidence type="ECO:0000256" key="2">
    <source>
        <dbReference type="SAM" id="Phobius"/>
    </source>
</evidence>
<reference evidence="3" key="1">
    <citation type="submission" date="2022-08" db="EMBL/GenBank/DDBJ databases">
        <title>Novel sulfate-reducing endosymbionts in the free-living metamonad Anaeramoeba.</title>
        <authorList>
            <person name="Jerlstrom-Hultqvist J."/>
            <person name="Cepicka I."/>
            <person name="Gallot-Lavallee L."/>
            <person name="Salas-Leiva D."/>
            <person name="Curtis B.A."/>
            <person name="Zahonova K."/>
            <person name="Pipaliya S."/>
            <person name="Dacks J."/>
            <person name="Roger A.J."/>
        </authorList>
    </citation>
    <scope>NUCLEOTIDE SEQUENCE</scope>
    <source>
        <strain evidence="3">Schooner1</strain>
    </source>
</reference>
<feature type="compositionally biased region" description="Acidic residues" evidence="1">
    <location>
        <begin position="303"/>
        <end position="318"/>
    </location>
</feature>
<keyword evidence="4" id="KW-1185">Reference proteome</keyword>
<sequence>MRNETIHYGNCKTSTGKAVQCVCLASSFKVREIIFGLLFILLLLASIYLLFKAFSLPKSHKLLLNIRVVRIFSLSIIVLISIISAFYYLYDPHSCHYRFNTVLNDFFYGLPKLFSVYLGTIVVLWWIDLLQTQKTRSLNMTFTKKVQRLMILFVFFTTVMEIITTPLWKNKTLWFVYMIYINIVLVIIAIAFAIVLLSLMKRFFKARSQGKMQAEIKKLYLKVIIISVICLLVLLQESVTSIISISTSCFKTVTCSSTTEFVWSIDQIIILTINLIICQTGISRVKPNEKNFKNITNNNDSFSDSDDYEGVVDSEGYDNSDQSADENGYLIKK</sequence>
<name>A0ABQ8XJE6_9EUKA</name>
<dbReference type="Proteomes" id="UP001150062">
    <property type="component" value="Unassembled WGS sequence"/>
</dbReference>
<evidence type="ECO:0000313" key="3">
    <source>
        <dbReference type="EMBL" id="KAJ6232425.1"/>
    </source>
</evidence>
<keyword evidence="2" id="KW-0812">Transmembrane</keyword>
<evidence type="ECO:0000256" key="1">
    <source>
        <dbReference type="SAM" id="MobiDB-lite"/>
    </source>
</evidence>
<feature type="transmembrane region" description="Helical" evidence="2">
    <location>
        <begin position="110"/>
        <end position="129"/>
    </location>
</feature>
<comment type="caution">
    <text evidence="3">The sequence shown here is derived from an EMBL/GenBank/DDBJ whole genome shotgun (WGS) entry which is preliminary data.</text>
</comment>
<organism evidence="3 4">
    <name type="scientific">Anaeramoeba flamelloides</name>
    <dbReference type="NCBI Taxonomy" id="1746091"/>
    <lineage>
        <taxon>Eukaryota</taxon>
        <taxon>Metamonada</taxon>
        <taxon>Anaeramoebidae</taxon>
        <taxon>Anaeramoeba</taxon>
    </lineage>
</organism>
<proteinExistence type="predicted"/>
<feature type="transmembrane region" description="Helical" evidence="2">
    <location>
        <begin position="149"/>
        <end position="168"/>
    </location>
</feature>
<accession>A0ABQ8XJE6</accession>
<gene>
    <name evidence="3" type="ORF">M0813_04948</name>
</gene>